<feature type="region of interest" description="Disordered" evidence="1">
    <location>
        <begin position="1"/>
        <end position="25"/>
    </location>
</feature>
<gene>
    <name evidence="3" type="ORF">BC777_1530</name>
</gene>
<evidence type="ECO:0000259" key="2">
    <source>
        <dbReference type="Pfam" id="PF13229"/>
    </source>
</evidence>
<keyword evidence="4" id="KW-1185">Reference proteome</keyword>
<dbReference type="InterPro" id="IPR012334">
    <property type="entry name" value="Pectin_lyas_fold"/>
</dbReference>
<dbReference type="InterPro" id="IPR039448">
    <property type="entry name" value="Beta_helix"/>
</dbReference>
<accession>A0A2M8WP32</accession>
<dbReference type="GO" id="GO:0016829">
    <property type="term" value="F:lyase activity"/>
    <property type="evidence" value="ECO:0007669"/>
    <property type="project" value="UniProtKB-KW"/>
</dbReference>
<dbReference type="Proteomes" id="UP000228531">
    <property type="component" value="Unassembled WGS sequence"/>
</dbReference>
<organism evidence="3 4">
    <name type="scientific">Yoonia maricola</name>
    <dbReference type="NCBI Taxonomy" id="420999"/>
    <lineage>
        <taxon>Bacteria</taxon>
        <taxon>Pseudomonadati</taxon>
        <taxon>Pseudomonadota</taxon>
        <taxon>Alphaproteobacteria</taxon>
        <taxon>Rhodobacterales</taxon>
        <taxon>Paracoccaceae</taxon>
        <taxon>Yoonia</taxon>
    </lineage>
</organism>
<dbReference type="SUPFAM" id="SSF51126">
    <property type="entry name" value="Pectin lyase-like"/>
    <property type="match status" value="1"/>
</dbReference>
<dbReference type="EMBL" id="PGTY01000001">
    <property type="protein sequence ID" value="PJI92671.1"/>
    <property type="molecule type" value="Genomic_DNA"/>
</dbReference>
<protein>
    <submittedName>
        <fullName evidence="3">Parallel beta helix pectate lyase-like protein</fullName>
    </submittedName>
</protein>
<dbReference type="Gene3D" id="2.160.20.10">
    <property type="entry name" value="Single-stranded right-handed beta-helix, Pectin lyase-like"/>
    <property type="match status" value="1"/>
</dbReference>
<dbReference type="InterPro" id="IPR011050">
    <property type="entry name" value="Pectin_lyase_fold/virulence"/>
</dbReference>
<sequence length="473" mass="51561">MIFSMTNPYLSKSVSTRSGRQTTRPSRRQLLQGFLASVALPPAWGIAQTTPPDAPFHFLPAGQGQRDGSDWENAAALDQITEFVSDAQPGQTFLCAVDDNTMPVGWSGPQIEWGLAGTPEEPVTLNFGTFNDTGEFAQPGGPDAPAQFLMLGNETGPEERPDVGGDPHVVFDRGSSHIRVSGPVFDRAGGNGFFNLDVRGTLQDIAFSGIHARNVGRVIETEDGTVVQGLTVTDCTALGMIRGFARFRDLSEAEFRDLDLDADFVDGGGGMVCQIISVSKGHDLYFNNLRLAKAVNMLAAEERGSTYIQGDGLVLEEDTRDVRIENCHASDMGDGGFDLKTENVYLRNCTTTRCKLGIRIWSHHPDNLIENCRMTEPVRRPRNDGSCLWVAGNVTLRDCEMAAVDEMSPIRFGEGQDKSRDGIVKIQGGTITHAEDVRLATGSAGTIELENVMVNGVETSGRYHWNGWWMRSL</sequence>
<dbReference type="InterPro" id="IPR006626">
    <property type="entry name" value="PbH1"/>
</dbReference>
<feature type="compositionally biased region" description="Polar residues" evidence="1">
    <location>
        <begin position="1"/>
        <end position="24"/>
    </location>
</feature>
<dbReference type="Pfam" id="PF13229">
    <property type="entry name" value="Beta_helix"/>
    <property type="match status" value="1"/>
</dbReference>
<evidence type="ECO:0000256" key="1">
    <source>
        <dbReference type="SAM" id="MobiDB-lite"/>
    </source>
</evidence>
<dbReference type="AlphaFoldDB" id="A0A2M8WP32"/>
<proteinExistence type="predicted"/>
<feature type="domain" description="Right handed beta helix" evidence="2">
    <location>
        <begin position="308"/>
        <end position="377"/>
    </location>
</feature>
<dbReference type="SMART" id="SM00710">
    <property type="entry name" value="PbH1"/>
    <property type="match status" value="3"/>
</dbReference>
<reference evidence="3 4" key="1">
    <citation type="submission" date="2017-11" db="EMBL/GenBank/DDBJ databases">
        <title>Genomic Encyclopedia of Archaeal and Bacterial Type Strains, Phase II (KMG-II): From Individual Species to Whole Genera.</title>
        <authorList>
            <person name="Goeker M."/>
        </authorList>
    </citation>
    <scope>NUCLEOTIDE SEQUENCE [LARGE SCALE GENOMIC DNA]</scope>
    <source>
        <strain evidence="3 4">DSM 29128</strain>
    </source>
</reference>
<evidence type="ECO:0000313" key="4">
    <source>
        <dbReference type="Proteomes" id="UP000228531"/>
    </source>
</evidence>
<comment type="caution">
    <text evidence="3">The sequence shown here is derived from an EMBL/GenBank/DDBJ whole genome shotgun (WGS) entry which is preliminary data.</text>
</comment>
<evidence type="ECO:0000313" key="3">
    <source>
        <dbReference type="EMBL" id="PJI92671.1"/>
    </source>
</evidence>
<name>A0A2M8WP32_9RHOB</name>
<keyword evidence="3" id="KW-0456">Lyase</keyword>
<dbReference type="OrthoDB" id="7328334at2"/>